<organism evidence="2 3">
    <name type="scientific">Piedraia hortae CBS 480.64</name>
    <dbReference type="NCBI Taxonomy" id="1314780"/>
    <lineage>
        <taxon>Eukaryota</taxon>
        <taxon>Fungi</taxon>
        <taxon>Dikarya</taxon>
        <taxon>Ascomycota</taxon>
        <taxon>Pezizomycotina</taxon>
        <taxon>Dothideomycetes</taxon>
        <taxon>Dothideomycetidae</taxon>
        <taxon>Capnodiales</taxon>
        <taxon>Piedraiaceae</taxon>
        <taxon>Piedraia</taxon>
    </lineage>
</organism>
<dbReference type="EMBL" id="MU005959">
    <property type="protein sequence ID" value="KAF2863724.1"/>
    <property type="molecule type" value="Genomic_DNA"/>
</dbReference>
<protein>
    <submittedName>
        <fullName evidence="2">Uncharacterized protein</fullName>
    </submittedName>
</protein>
<proteinExistence type="predicted"/>
<reference evidence="2" key="1">
    <citation type="journal article" date="2020" name="Stud. Mycol.">
        <title>101 Dothideomycetes genomes: a test case for predicting lifestyles and emergence of pathogens.</title>
        <authorList>
            <person name="Haridas S."/>
            <person name="Albert R."/>
            <person name="Binder M."/>
            <person name="Bloem J."/>
            <person name="Labutti K."/>
            <person name="Salamov A."/>
            <person name="Andreopoulos B."/>
            <person name="Baker S."/>
            <person name="Barry K."/>
            <person name="Bills G."/>
            <person name="Bluhm B."/>
            <person name="Cannon C."/>
            <person name="Castanera R."/>
            <person name="Culley D."/>
            <person name="Daum C."/>
            <person name="Ezra D."/>
            <person name="Gonzalez J."/>
            <person name="Henrissat B."/>
            <person name="Kuo A."/>
            <person name="Liang C."/>
            <person name="Lipzen A."/>
            <person name="Lutzoni F."/>
            <person name="Magnuson J."/>
            <person name="Mondo S."/>
            <person name="Nolan M."/>
            <person name="Ohm R."/>
            <person name="Pangilinan J."/>
            <person name="Park H.-J."/>
            <person name="Ramirez L."/>
            <person name="Alfaro M."/>
            <person name="Sun H."/>
            <person name="Tritt A."/>
            <person name="Yoshinaga Y."/>
            <person name="Zwiers L.-H."/>
            <person name="Turgeon B."/>
            <person name="Goodwin S."/>
            <person name="Spatafora J."/>
            <person name="Crous P."/>
            <person name="Grigoriev I."/>
        </authorList>
    </citation>
    <scope>NUCLEOTIDE SEQUENCE</scope>
    <source>
        <strain evidence="2">CBS 480.64</strain>
    </source>
</reference>
<sequence>MDTQDDNKPYDLDAVIFNLVKLGDARLAEYLHSWIREPEGYQVGNVGADGGMESGGEEVYGGGLEGIGFRGIEYEPGGQGDKGMTTAAQDDELFEKMFGRKAALERKRDAKRLDGGRGAEGGKAVGEKVAVGQSARGKPAEGRQAVGRPAGEKPAGEKPAVKPPKVKKKRVQPESEEEDEESKTSLAKRAKVEKKTSYLDEILGKRKR</sequence>
<evidence type="ECO:0000313" key="2">
    <source>
        <dbReference type="EMBL" id="KAF2863724.1"/>
    </source>
</evidence>
<dbReference type="Proteomes" id="UP000799421">
    <property type="component" value="Unassembled WGS sequence"/>
</dbReference>
<feature type="compositionally biased region" description="Basic and acidic residues" evidence="1">
    <location>
        <begin position="150"/>
        <end position="160"/>
    </location>
</feature>
<evidence type="ECO:0000313" key="3">
    <source>
        <dbReference type="Proteomes" id="UP000799421"/>
    </source>
</evidence>
<accession>A0A6A7C8A4</accession>
<feature type="compositionally biased region" description="Basic and acidic residues" evidence="1">
    <location>
        <begin position="193"/>
        <end position="208"/>
    </location>
</feature>
<feature type="region of interest" description="Disordered" evidence="1">
    <location>
        <begin position="105"/>
        <end position="208"/>
    </location>
</feature>
<gene>
    <name evidence="2" type="ORF">K470DRAFT_267762</name>
</gene>
<name>A0A6A7C8A4_9PEZI</name>
<dbReference type="AlphaFoldDB" id="A0A6A7C8A4"/>
<feature type="compositionally biased region" description="Basic and acidic residues" evidence="1">
    <location>
        <begin position="105"/>
        <end position="117"/>
    </location>
</feature>
<keyword evidence="3" id="KW-1185">Reference proteome</keyword>
<evidence type="ECO:0000256" key="1">
    <source>
        <dbReference type="SAM" id="MobiDB-lite"/>
    </source>
</evidence>